<sequence length="127" mass="14346">MFETFILAVVALLAVHLYFDFPGQGQFLSDIKNKQVEVFPWWFGLSAHCLIQAAGTFGVVWLFYPGLALRLALAEFILHWTIDCLRVQKRISAMGDQLLHTFCKLAYAFVIASVPVLGVIWFQPIGL</sequence>
<proteinExistence type="predicted"/>
<dbReference type="EMBL" id="AP014927">
    <property type="protein sequence ID" value="BAS04997.1"/>
    <property type="molecule type" value="Genomic_DNA"/>
</dbReference>
<evidence type="ECO:0000313" key="2">
    <source>
        <dbReference type="EMBL" id="BAS04997.1"/>
    </source>
</evidence>
<dbReference type="GeneID" id="26634666"/>
<keyword evidence="1" id="KW-0472">Membrane</keyword>
<dbReference type="Pfam" id="PF11750">
    <property type="entry name" value="DUF3307"/>
    <property type="match status" value="1"/>
</dbReference>
<organism evidence="2 3">
    <name type="scientific">Ralstonia phage RSF1</name>
    <dbReference type="NCBI Taxonomy" id="1689679"/>
    <lineage>
        <taxon>Viruses</taxon>
        <taxon>Duplodnaviria</taxon>
        <taxon>Heunggongvirae</taxon>
        <taxon>Uroviricota</taxon>
        <taxon>Caudoviricetes</taxon>
        <taxon>Chimalliviridae</taxon>
        <taxon>Chiangmaivirus</taxon>
        <taxon>Chiangmaivirus RSF1</taxon>
    </lineage>
</organism>
<dbReference type="RefSeq" id="YP_009208009.1">
    <property type="nucleotide sequence ID" value="NC_028899.1"/>
</dbReference>
<reference evidence="2 3" key="1">
    <citation type="submission" date="2015-07" db="EMBL/GenBank/DDBJ databases">
        <title>Two Asian jumbo phage RSL2 and RSF1 infecting the phytopathogen Ralstonia solanacearum share common features related to the phi-KZ-like phages.</title>
        <authorList>
            <person name="Kawasaki T."/>
            <person name="Fujie M."/>
            <person name="Chatchawankanphanich O."/>
            <person name="Ogata H."/>
            <person name="Yamada T."/>
        </authorList>
    </citation>
    <scope>NUCLEOTIDE SEQUENCE [LARGE SCALE GENOMIC DNA]</scope>
    <source>
        <strain evidence="2 3">RSF1</strain>
    </source>
</reference>
<evidence type="ECO:0000313" key="3">
    <source>
        <dbReference type="Proteomes" id="UP000202583"/>
    </source>
</evidence>
<keyword evidence="3" id="KW-1185">Reference proteome</keyword>
<keyword evidence="1" id="KW-0812">Transmembrane</keyword>
<dbReference type="KEGG" id="vg:26634666"/>
<feature type="transmembrane region" description="Helical" evidence="1">
    <location>
        <begin position="41"/>
        <end position="64"/>
    </location>
</feature>
<name>A0A0K2QQY8_9CAUD</name>
<protein>
    <recommendedName>
        <fullName evidence="4">DUF3307 domain-containing protein</fullName>
    </recommendedName>
</protein>
<evidence type="ECO:0008006" key="4">
    <source>
        <dbReference type="Google" id="ProtNLM"/>
    </source>
</evidence>
<keyword evidence="1" id="KW-1133">Transmembrane helix</keyword>
<evidence type="ECO:0000256" key="1">
    <source>
        <dbReference type="SAM" id="Phobius"/>
    </source>
</evidence>
<accession>A0A0K2QQY8</accession>
<dbReference type="OrthoDB" id="26155at10239"/>
<feature type="transmembrane region" description="Helical" evidence="1">
    <location>
        <begin position="98"/>
        <end position="122"/>
    </location>
</feature>
<dbReference type="InterPro" id="IPR021737">
    <property type="entry name" value="Phage_phiKZ_Orf197"/>
</dbReference>
<dbReference type="Proteomes" id="UP000202583">
    <property type="component" value="Segment"/>
</dbReference>